<dbReference type="SUPFAM" id="SSF52091">
    <property type="entry name" value="SpoIIaa-like"/>
    <property type="match status" value="1"/>
</dbReference>
<feature type="compositionally biased region" description="Polar residues" evidence="1">
    <location>
        <begin position="1"/>
        <end position="18"/>
    </location>
</feature>
<dbReference type="Proteomes" id="UP000320095">
    <property type="component" value="Unassembled WGS sequence"/>
</dbReference>
<organism evidence="3 4">
    <name type="scientific">Mycolicibacterium hodleri</name>
    <dbReference type="NCBI Taxonomy" id="49897"/>
    <lineage>
        <taxon>Bacteria</taxon>
        <taxon>Bacillati</taxon>
        <taxon>Actinomycetota</taxon>
        <taxon>Actinomycetes</taxon>
        <taxon>Mycobacteriales</taxon>
        <taxon>Mycobacteriaceae</taxon>
        <taxon>Mycolicibacterium</taxon>
    </lineage>
</organism>
<reference evidence="3 4" key="1">
    <citation type="journal article" date="2019" name="Environ. Microbiol.">
        <title>Species interactions and distinct microbial communities in high Arctic permafrost affected cryosols are associated with the CH4 and CO2 gas fluxes.</title>
        <authorList>
            <person name="Altshuler I."/>
            <person name="Hamel J."/>
            <person name="Turney S."/>
            <person name="Magnuson E."/>
            <person name="Levesque R."/>
            <person name="Greer C."/>
            <person name="Whyte L.G."/>
        </authorList>
    </citation>
    <scope>NUCLEOTIDE SEQUENCE [LARGE SCALE GENOMIC DNA]</scope>
    <source>
        <strain evidence="3 4">S5.20</strain>
    </source>
</reference>
<dbReference type="EMBL" id="RCZG01000002">
    <property type="protein sequence ID" value="TPG35784.1"/>
    <property type="molecule type" value="Genomic_DNA"/>
</dbReference>
<gene>
    <name evidence="3" type="ORF">EAH80_06930</name>
</gene>
<evidence type="ECO:0000313" key="4">
    <source>
        <dbReference type="Proteomes" id="UP000320095"/>
    </source>
</evidence>
<dbReference type="Gene3D" id="3.30.750.24">
    <property type="entry name" value="STAS domain"/>
    <property type="match status" value="1"/>
</dbReference>
<feature type="domain" description="STAS" evidence="2">
    <location>
        <begin position="24"/>
        <end position="83"/>
    </location>
</feature>
<proteinExistence type="predicted"/>
<dbReference type="Pfam" id="PF01740">
    <property type="entry name" value="STAS"/>
    <property type="match status" value="1"/>
</dbReference>
<feature type="region of interest" description="Disordered" evidence="1">
    <location>
        <begin position="1"/>
        <end position="21"/>
    </location>
</feature>
<name>A0A502EEV5_9MYCO</name>
<evidence type="ECO:0000259" key="2">
    <source>
        <dbReference type="PROSITE" id="PS50801"/>
    </source>
</evidence>
<dbReference type="CDD" id="cd07043">
    <property type="entry name" value="STAS_anti-anti-sigma_factors"/>
    <property type="match status" value="1"/>
</dbReference>
<evidence type="ECO:0000256" key="1">
    <source>
        <dbReference type="SAM" id="MobiDB-lite"/>
    </source>
</evidence>
<dbReference type="InterPro" id="IPR036513">
    <property type="entry name" value="STAS_dom_sf"/>
</dbReference>
<comment type="caution">
    <text evidence="3">The sequence shown here is derived from an EMBL/GenBank/DDBJ whole genome shotgun (WGS) entry which is preliminary data.</text>
</comment>
<accession>A0A502EEV5</accession>
<dbReference type="AlphaFoldDB" id="A0A502EEV5"/>
<keyword evidence="4" id="KW-1185">Reference proteome</keyword>
<protein>
    <submittedName>
        <fullName evidence="3">Anti-sigma factor antagonist</fullName>
    </submittedName>
</protein>
<sequence>MENTVSLATGTHSGQPTQPRERVEFASSVIRSSIVRVTVTGEIDAANALSLSKYVEAELETISRLILDLRALTFFGTQGFSILHRVNVMCSRHAVNWVVLSGREVDRVLRICDPDGGLAVTDAMEEAITAVVRPPRSHLRLVSNR</sequence>
<dbReference type="PROSITE" id="PS50801">
    <property type="entry name" value="STAS"/>
    <property type="match status" value="1"/>
</dbReference>
<evidence type="ECO:0000313" key="3">
    <source>
        <dbReference type="EMBL" id="TPG35784.1"/>
    </source>
</evidence>
<dbReference type="InterPro" id="IPR002645">
    <property type="entry name" value="STAS_dom"/>
</dbReference>